<protein>
    <submittedName>
        <fullName evidence="2">HET-domain-containing protein</fullName>
    </submittedName>
</protein>
<evidence type="ECO:0000313" key="3">
    <source>
        <dbReference type="Proteomes" id="UP000297245"/>
    </source>
</evidence>
<sequence length="564" mass="65277">MDLKTILRVKRPLRFIDTHTLKLISFSQYGDRLSQIRYAILSHQWKDGEEANFRDYSKLTSDTEDMDSEMKMSIWNQSGYQKIRNACAEACQSQIPFLWVDTCCINREDIRELSRDIQLMSAFYENSTVCYVYLMDIGNSSQDSSLHPAKAFYKSSWFRRGWTLQELLAPHTVKFFDTNWNQIGFRSSQTPNHDLSQAICQTTMIPTSILSSTSEFTCTLRRVSITDRISWALDRECTVPEDRAYSLMGILGAFIEPRYGEGVEMAFERLEAAYLEMHPENNWQAFGERGKSLYNVVMQKDHTIPPYAILSHRWIEGEEVTLQEYSSNPISDETQRKSGFQKILKACALAQKDNLTFLWVDTCCIDKENLEELSQDIQSMYAYYKNAKVCYAYLLDVGQSSEKYSHQAFFHSGWFKRGWTLQELLAPRALEFFDAKWNYFGSKENLSEPIFQATTIPDIILSGQFPISDVPMMERMCWAVARQTTKEEDLAYCLMGLLGAFIEPKYGEGIERAFQRLGKVHVQLHPESQDELGTEGEGLYRKICDDHKGVKKVRDSENYMIVGH</sequence>
<evidence type="ECO:0000313" key="2">
    <source>
        <dbReference type="EMBL" id="THU95991.1"/>
    </source>
</evidence>
<keyword evidence="3" id="KW-1185">Reference proteome</keyword>
<dbReference type="EMBL" id="ML179187">
    <property type="protein sequence ID" value="THU95991.1"/>
    <property type="molecule type" value="Genomic_DNA"/>
</dbReference>
<evidence type="ECO:0000259" key="1">
    <source>
        <dbReference type="Pfam" id="PF06985"/>
    </source>
</evidence>
<dbReference type="OrthoDB" id="674604at2759"/>
<name>A0A4S8M271_DENBC</name>
<dbReference type="PANTHER" id="PTHR10622">
    <property type="entry name" value="HET DOMAIN-CONTAINING PROTEIN"/>
    <property type="match status" value="1"/>
</dbReference>
<reference evidence="2 3" key="1">
    <citation type="journal article" date="2019" name="Nat. Ecol. Evol.">
        <title>Megaphylogeny resolves global patterns of mushroom evolution.</title>
        <authorList>
            <person name="Varga T."/>
            <person name="Krizsan K."/>
            <person name="Foldi C."/>
            <person name="Dima B."/>
            <person name="Sanchez-Garcia M."/>
            <person name="Sanchez-Ramirez S."/>
            <person name="Szollosi G.J."/>
            <person name="Szarkandi J.G."/>
            <person name="Papp V."/>
            <person name="Albert L."/>
            <person name="Andreopoulos W."/>
            <person name="Angelini C."/>
            <person name="Antonin V."/>
            <person name="Barry K.W."/>
            <person name="Bougher N.L."/>
            <person name="Buchanan P."/>
            <person name="Buyck B."/>
            <person name="Bense V."/>
            <person name="Catcheside P."/>
            <person name="Chovatia M."/>
            <person name="Cooper J."/>
            <person name="Damon W."/>
            <person name="Desjardin D."/>
            <person name="Finy P."/>
            <person name="Geml J."/>
            <person name="Haridas S."/>
            <person name="Hughes K."/>
            <person name="Justo A."/>
            <person name="Karasinski D."/>
            <person name="Kautmanova I."/>
            <person name="Kiss B."/>
            <person name="Kocsube S."/>
            <person name="Kotiranta H."/>
            <person name="LaButti K.M."/>
            <person name="Lechner B.E."/>
            <person name="Liimatainen K."/>
            <person name="Lipzen A."/>
            <person name="Lukacs Z."/>
            <person name="Mihaltcheva S."/>
            <person name="Morgado L.N."/>
            <person name="Niskanen T."/>
            <person name="Noordeloos M.E."/>
            <person name="Ohm R.A."/>
            <person name="Ortiz-Santana B."/>
            <person name="Ovrebo C."/>
            <person name="Racz N."/>
            <person name="Riley R."/>
            <person name="Savchenko A."/>
            <person name="Shiryaev A."/>
            <person name="Soop K."/>
            <person name="Spirin V."/>
            <person name="Szebenyi C."/>
            <person name="Tomsovsky M."/>
            <person name="Tulloss R.E."/>
            <person name="Uehling J."/>
            <person name="Grigoriev I.V."/>
            <person name="Vagvolgyi C."/>
            <person name="Papp T."/>
            <person name="Martin F.M."/>
            <person name="Miettinen O."/>
            <person name="Hibbett D.S."/>
            <person name="Nagy L.G."/>
        </authorList>
    </citation>
    <scope>NUCLEOTIDE SEQUENCE [LARGE SCALE GENOMIC DNA]</scope>
    <source>
        <strain evidence="2 3">CBS 962.96</strain>
    </source>
</reference>
<dbReference type="Pfam" id="PF06985">
    <property type="entry name" value="HET"/>
    <property type="match status" value="2"/>
</dbReference>
<dbReference type="PANTHER" id="PTHR10622:SF10">
    <property type="entry name" value="HET DOMAIN-CONTAINING PROTEIN"/>
    <property type="match status" value="1"/>
</dbReference>
<gene>
    <name evidence="2" type="ORF">K435DRAFT_858981</name>
</gene>
<accession>A0A4S8M271</accession>
<proteinExistence type="predicted"/>
<feature type="domain" description="Heterokaryon incompatibility" evidence="1">
    <location>
        <begin position="38"/>
        <end position="141"/>
    </location>
</feature>
<dbReference type="Proteomes" id="UP000297245">
    <property type="component" value="Unassembled WGS sequence"/>
</dbReference>
<dbReference type="AlphaFoldDB" id="A0A4S8M271"/>
<organism evidence="2 3">
    <name type="scientific">Dendrothele bispora (strain CBS 962.96)</name>
    <dbReference type="NCBI Taxonomy" id="1314807"/>
    <lineage>
        <taxon>Eukaryota</taxon>
        <taxon>Fungi</taxon>
        <taxon>Dikarya</taxon>
        <taxon>Basidiomycota</taxon>
        <taxon>Agaricomycotina</taxon>
        <taxon>Agaricomycetes</taxon>
        <taxon>Agaricomycetidae</taxon>
        <taxon>Agaricales</taxon>
        <taxon>Agaricales incertae sedis</taxon>
        <taxon>Dendrothele</taxon>
    </lineage>
</organism>
<dbReference type="InterPro" id="IPR010730">
    <property type="entry name" value="HET"/>
</dbReference>
<feature type="domain" description="Heterokaryon incompatibility" evidence="1">
    <location>
        <begin position="307"/>
        <end position="401"/>
    </location>
</feature>